<evidence type="ECO:0000259" key="5">
    <source>
        <dbReference type="Pfam" id="PF00724"/>
    </source>
</evidence>
<keyword evidence="2" id="KW-0285">Flavoprotein</keyword>
<keyword evidence="3" id="KW-0288">FMN</keyword>
<protein>
    <submittedName>
        <fullName evidence="6">NADH:flavin oxidoreductase/NADH oxidase</fullName>
    </submittedName>
</protein>
<organism evidence="6 7">
    <name type="scientific">Bimuria novae-zelandiae CBS 107.79</name>
    <dbReference type="NCBI Taxonomy" id="1447943"/>
    <lineage>
        <taxon>Eukaryota</taxon>
        <taxon>Fungi</taxon>
        <taxon>Dikarya</taxon>
        <taxon>Ascomycota</taxon>
        <taxon>Pezizomycotina</taxon>
        <taxon>Dothideomycetes</taxon>
        <taxon>Pleosporomycetidae</taxon>
        <taxon>Pleosporales</taxon>
        <taxon>Massarineae</taxon>
        <taxon>Didymosphaeriaceae</taxon>
        <taxon>Bimuria</taxon>
    </lineage>
</organism>
<evidence type="ECO:0000256" key="3">
    <source>
        <dbReference type="ARBA" id="ARBA00022643"/>
    </source>
</evidence>
<dbReference type="Proteomes" id="UP000800036">
    <property type="component" value="Unassembled WGS sequence"/>
</dbReference>
<dbReference type="GO" id="GO:0010181">
    <property type="term" value="F:FMN binding"/>
    <property type="evidence" value="ECO:0007669"/>
    <property type="project" value="InterPro"/>
</dbReference>
<gene>
    <name evidence="6" type="ORF">BU23DRAFT_634252</name>
</gene>
<feature type="domain" description="NADH:flavin oxidoreductase/NADH oxidase N-terminal" evidence="5">
    <location>
        <begin position="8"/>
        <end position="321"/>
    </location>
</feature>
<evidence type="ECO:0000313" key="6">
    <source>
        <dbReference type="EMBL" id="KAF1975185.1"/>
    </source>
</evidence>
<dbReference type="PANTHER" id="PTHR43656">
    <property type="entry name" value="BINDING OXIDOREDUCTASE, PUTATIVE (AFU_ORTHOLOGUE AFUA_2G08260)-RELATED"/>
    <property type="match status" value="1"/>
</dbReference>
<evidence type="ECO:0000256" key="2">
    <source>
        <dbReference type="ARBA" id="ARBA00022630"/>
    </source>
</evidence>
<dbReference type="AlphaFoldDB" id="A0A6A5VDJ1"/>
<proteinExistence type="inferred from homology"/>
<keyword evidence="4" id="KW-0560">Oxidoreductase</keyword>
<accession>A0A6A5VDJ1</accession>
<dbReference type="OrthoDB" id="1663137at2759"/>
<dbReference type="InterPro" id="IPR001155">
    <property type="entry name" value="OxRdtase_FMN_N"/>
</dbReference>
<sequence length="382" mass="41562">MAESLADKDNDPGDRYIALYDTWSTGGWGAVLTGEMEVSTIYMGHPGNVHSKPSLSQATKDKWKRWALVAQQNNTLAFVQLVHPGRQSPAGVGNRSFFAKAIAPSAVPVDLGSGVSDYVVGKVLFGTPRAMSIQEIHEAIQQFASAAKLCYDSGFAGVQIHTAHGFLLTQFLSPKTNIRTNEYGGTPAKQARIVVEIIRAIRAVVPPSFCVSIKLNSADVGGHESLDESLEQVGLIRRVYRKHAMATGDETQAKSARTIHRKAFFLDYARSVRAQYPDVIPMVTGGFRSRKGMQAALDSGACDLIGLARPSAVWPRLVKEVLLNKEVKDEDARCELRTVRGNWFVRNLMPRVVGVGVDVLYYAGQIARLAEGKEAMPPPVGA</sequence>
<evidence type="ECO:0000313" key="7">
    <source>
        <dbReference type="Proteomes" id="UP000800036"/>
    </source>
</evidence>
<comment type="similarity">
    <text evidence="1">Belongs to the NADH:flavin oxidoreductase/NADH oxidase family.</text>
</comment>
<name>A0A6A5VDJ1_9PLEO</name>
<dbReference type="SUPFAM" id="SSF51395">
    <property type="entry name" value="FMN-linked oxidoreductases"/>
    <property type="match status" value="1"/>
</dbReference>
<dbReference type="InterPro" id="IPR013785">
    <property type="entry name" value="Aldolase_TIM"/>
</dbReference>
<dbReference type="Gene3D" id="3.20.20.70">
    <property type="entry name" value="Aldolase class I"/>
    <property type="match status" value="1"/>
</dbReference>
<evidence type="ECO:0000256" key="4">
    <source>
        <dbReference type="ARBA" id="ARBA00023002"/>
    </source>
</evidence>
<dbReference type="PANTHER" id="PTHR43656:SF2">
    <property type="entry name" value="BINDING OXIDOREDUCTASE, PUTATIVE (AFU_ORTHOLOGUE AFUA_2G08260)-RELATED"/>
    <property type="match status" value="1"/>
</dbReference>
<reference evidence="6" key="1">
    <citation type="journal article" date="2020" name="Stud. Mycol.">
        <title>101 Dothideomycetes genomes: a test case for predicting lifestyles and emergence of pathogens.</title>
        <authorList>
            <person name="Haridas S."/>
            <person name="Albert R."/>
            <person name="Binder M."/>
            <person name="Bloem J."/>
            <person name="Labutti K."/>
            <person name="Salamov A."/>
            <person name="Andreopoulos B."/>
            <person name="Baker S."/>
            <person name="Barry K."/>
            <person name="Bills G."/>
            <person name="Bluhm B."/>
            <person name="Cannon C."/>
            <person name="Castanera R."/>
            <person name="Culley D."/>
            <person name="Daum C."/>
            <person name="Ezra D."/>
            <person name="Gonzalez J."/>
            <person name="Henrissat B."/>
            <person name="Kuo A."/>
            <person name="Liang C."/>
            <person name="Lipzen A."/>
            <person name="Lutzoni F."/>
            <person name="Magnuson J."/>
            <person name="Mondo S."/>
            <person name="Nolan M."/>
            <person name="Ohm R."/>
            <person name="Pangilinan J."/>
            <person name="Park H.-J."/>
            <person name="Ramirez L."/>
            <person name="Alfaro M."/>
            <person name="Sun H."/>
            <person name="Tritt A."/>
            <person name="Yoshinaga Y."/>
            <person name="Zwiers L.-H."/>
            <person name="Turgeon B."/>
            <person name="Goodwin S."/>
            <person name="Spatafora J."/>
            <person name="Crous P."/>
            <person name="Grigoriev I."/>
        </authorList>
    </citation>
    <scope>NUCLEOTIDE SEQUENCE</scope>
    <source>
        <strain evidence="6">CBS 107.79</strain>
    </source>
</reference>
<dbReference type="GO" id="GO:0016491">
    <property type="term" value="F:oxidoreductase activity"/>
    <property type="evidence" value="ECO:0007669"/>
    <property type="project" value="UniProtKB-KW"/>
</dbReference>
<dbReference type="Pfam" id="PF00724">
    <property type="entry name" value="Oxidored_FMN"/>
    <property type="match status" value="1"/>
</dbReference>
<dbReference type="InterPro" id="IPR051799">
    <property type="entry name" value="NADH_flavin_oxidoreductase"/>
</dbReference>
<keyword evidence="7" id="KW-1185">Reference proteome</keyword>
<evidence type="ECO:0000256" key="1">
    <source>
        <dbReference type="ARBA" id="ARBA00005979"/>
    </source>
</evidence>
<dbReference type="EMBL" id="ML976671">
    <property type="protein sequence ID" value="KAF1975185.1"/>
    <property type="molecule type" value="Genomic_DNA"/>
</dbReference>